<feature type="transmembrane region" description="Helical" evidence="6">
    <location>
        <begin position="154"/>
        <end position="175"/>
    </location>
</feature>
<dbReference type="SUPFAM" id="SSF103473">
    <property type="entry name" value="MFS general substrate transporter"/>
    <property type="match status" value="1"/>
</dbReference>
<dbReference type="PANTHER" id="PTHR43124:SF3">
    <property type="entry name" value="CHLORAMPHENICOL EFFLUX PUMP RV0191"/>
    <property type="match status" value="1"/>
</dbReference>
<dbReference type="EMBL" id="MSIF01000004">
    <property type="protein sequence ID" value="OLF11630.1"/>
    <property type="molecule type" value="Genomic_DNA"/>
</dbReference>
<comment type="subcellular location">
    <subcellularLocation>
        <location evidence="1">Cell membrane</location>
        <topology evidence="1">Multi-pass membrane protein</topology>
    </subcellularLocation>
</comment>
<feature type="domain" description="Major facilitator superfamily (MFS) profile" evidence="7">
    <location>
        <begin position="4"/>
        <end position="383"/>
    </location>
</feature>
<keyword evidence="9" id="KW-1185">Reference proteome</keyword>
<feature type="transmembrane region" description="Helical" evidence="6">
    <location>
        <begin position="100"/>
        <end position="121"/>
    </location>
</feature>
<dbReference type="Pfam" id="PF07690">
    <property type="entry name" value="MFS_1"/>
    <property type="match status" value="1"/>
</dbReference>
<keyword evidence="5 6" id="KW-0472">Membrane</keyword>
<feature type="transmembrane region" description="Helical" evidence="6">
    <location>
        <begin position="42"/>
        <end position="62"/>
    </location>
</feature>
<proteinExistence type="predicted"/>
<sequence length="395" mass="38909">MPTVLYLLALAVFAMGTSEFMLAGLLPDIAATLDVSLGAAGLLTSAFAAGMVLGAPVTAALARRWPPRATLLAFLLAFAATHVVGALATTFPVLLATRVLAALANAGFLAVALTTVTTLVAPGRHGRALAVLLSGTTLATVAGVPGGAVVGTLLGWRATFWTVALLCVPTAIALLGRDRLRRPAATAAPGLRDELSRLARPRLAVVMLLGALVNAATFATFTYLGPIVTGAAGLAGLWVAVTLVLFGLGSFAGVTVAGRLADRRPGLVVGVGGPLALLGWVALALLAGEPAALLVLVFTQGALSFAVGATLIARVLHEAAGAPTMGGAYATSALNLGAVGGPLLAGAALGGGVLGPAWVSAGLVAAALAVALVVGLVVAAVSRGRQSPAGRRGHA</sequence>
<dbReference type="PROSITE" id="PS50850">
    <property type="entry name" value="MFS"/>
    <property type="match status" value="1"/>
</dbReference>
<dbReference type="Gene3D" id="1.20.1250.20">
    <property type="entry name" value="MFS general substrate transporter like domains"/>
    <property type="match status" value="1"/>
</dbReference>
<feature type="transmembrane region" description="Helical" evidence="6">
    <location>
        <begin position="203"/>
        <end position="224"/>
    </location>
</feature>
<evidence type="ECO:0000259" key="7">
    <source>
        <dbReference type="PROSITE" id="PS50850"/>
    </source>
</evidence>
<evidence type="ECO:0000256" key="2">
    <source>
        <dbReference type="ARBA" id="ARBA00022475"/>
    </source>
</evidence>
<dbReference type="GO" id="GO:0005886">
    <property type="term" value="C:plasma membrane"/>
    <property type="evidence" value="ECO:0007669"/>
    <property type="project" value="UniProtKB-SubCell"/>
</dbReference>
<gene>
    <name evidence="8" type="ORF">BLA60_11895</name>
</gene>
<dbReference type="PANTHER" id="PTHR43124">
    <property type="entry name" value="PURINE EFFLUX PUMP PBUE"/>
    <property type="match status" value="1"/>
</dbReference>
<evidence type="ECO:0000256" key="5">
    <source>
        <dbReference type="ARBA" id="ARBA00023136"/>
    </source>
</evidence>
<reference evidence="8 9" key="1">
    <citation type="submission" date="2016-12" db="EMBL/GenBank/DDBJ databases">
        <title>The draft genome sequence of Actinophytocola xinjiangensis.</title>
        <authorList>
            <person name="Wang W."/>
            <person name="Yuan L."/>
        </authorList>
    </citation>
    <scope>NUCLEOTIDE SEQUENCE [LARGE SCALE GENOMIC DNA]</scope>
    <source>
        <strain evidence="8 9">CGMCC 4.4663</strain>
    </source>
</reference>
<dbReference type="GO" id="GO:0022857">
    <property type="term" value="F:transmembrane transporter activity"/>
    <property type="evidence" value="ECO:0007669"/>
    <property type="project" value="InterPro"/>
</dbReference>
<feature type="transmembrane region" description="Helical" evidence="6">
    <location>
        <begin position="69"/>
        <end position="94"/>
    </location>
</feature>
<dbReference type="InterPro" id="IPR011701">
    <property type="entry name" value="MFS"/>
</dbReference>
<evidence type="ECO:0000313" key="8">
    <source>
        <dbReference type="EMBL" id="OLF11630.1"/>
    </source>
</evidence>
<keyword evidence="2" id="KW-1003">Cell membrane</keyword>
<feature type="transmembrane region" description="Helical" evidence="6">
    <location>
        <begin position="128"/>
        <end position="148"/>
    </location>
</feature>
<accession>A0A7Z0WPC4</accession>
<dbReference type="CDD" id="cd17324">
    <property type="entry name" value="MFS_NepI_like"/>
    <property type="match status" value="1"/>
</dbReference>
<protein>
    <submittedName>
        <fullName evidence="8">Chloramphenicol efflux pump</fullName>
    </submittedName>
</protein>
<evidence type="ECO:0000256" key="3">
    <source>
        <dbReference type="ARBA" id="ARBA00022692"/>
    </source>
</evidence>
<dbReference type="InterPro" id="IPR036259">
    <property type="entry name" value="MFS_trans_sf"/>
</dbReference>
<name>A0A7Z0WPC4_9PSEU</name>
<keyword evidence="3 6" id="KW-0812">Transmembrane</keyword>
<feature type="transmembrane region" description="Helical" evidence="6">
    <location>
        <begin position="266"/>
        <end position="287"/>
    </location>
</feature>
<feature type="transmembrane region" description="Helical" evidence="6">
    <location>
        <begin position="230"/>
        <end position="254"/>
    </location>
</feature>
<feature type="transmembrane region" description="Helical" evidence="6">
    <location>
        <begin position="357"/>
        <end position="382"/>
    </location>
</feature>
<dbReference type="OrthoDB" id="9814237at2"/>
<dbReference type="AlphaFoldDB" id="A0A7Z0WPC4"/>
<evidence type="ECO:0000256" key="1">
    <source>
        <dbReference type="ARBA" id="ARBA00004651"/>
    </source>
</evidence>
<evidence type="ECO:0000256" key="4">
    <source>
        <dbReference type="ARBA" id="ARBA00022989"/>
    </source>
</evidence>
<feature type="transmembrane region" description="Helical" evidence="6">
    <location>
        <begin position="328"/>
        <end position="351"/>
    </location>
</feature>
<comment type="caution">
    <text evidence="8">The sequence shown here is derived from an EMBL/GenBank/DDBJ whole genome shotgun (WGS) entry which is preliminary data.</text>
</comment>
<dbReference type="NCBIfam" id="NF033135">
    <property type="entry name" value="cmx_cmrA"/>
    <property type="match status" value="1"/>
</dbReference>
<feature type="transmembrane region" description="Helical" evidence="6">
    <location>
        <begin position="293"/>
        <end position="316"/>
    </location>
</feature>
<organism evidence="8 9">
    <name type="scientific">Actinophytocola xinjiangensis</name>
    <dbReference type="NCBI Taxonomy" id="485602"/>
    <lineage>
        <taxon>Bacteria</taxon>
        <taxon>Bacillati</taxon>
        <taxon>Actinomycetota</taxon>
        <taxon>Actinomycetes</taxon>
        <taxon>Pseudonocardiales</taxon>
        <taxon>Pseudonocardiaceae</taxon>
    </lineage>
</organism>
<dbReference type="InterPro" id="IPR050189">
    <property type="entry name" value="MFS_Efflux_Transporters"/>
</dbReference>
<evidence type="ECO:0000313" key="9">
    <source>
        <dbReference type="Proteomes" id="UP000185696"/>
    </source>
</evidence>
<keyword evidence="4 6" id="KW-1133">Transmembrane helix</keyword>
<evidence type="ECO:0000256" key="6">
    <source>
        <dbReference type="SAM" id="Phobius"/>
    </source>
</evidence>
<dbReference type="Proteomes" id="UP000185696">
    <property type="component" value="Unassembled WGS sequence"/>
</dbReference>
<dbReference type="RefSeq" id="WP_075132865.1">
    <property type="nucleotide sequence ID" value="NZ_MSIF01000004.1"/>
</dbReference>
<dbReference type="InterPro" id="IPR020846">
    <property type="entry name" value="MFS_dom"/>
</dbReference>